<feature type="repeat" description="WD" evidence="1">
    <location>
        <begin position="129"/>
        <end position="165"/>
    </location>
</feature>
<dbReference type="SMART" id="SM00320">
    <property type="entry name" value="WD40"/>
    <property type="match status" value="3"/>
</dbReference>
<feature type="repeat" description="WD" evidence="1">
    <location>
        <begin position="62"/>
        <end position="93"/>
    </location>
</feature>
<dbReference type="PANTHER" id="PTHR19920:SF0">
    <property type="entry name" value="CYTOSOLIC IRON-SULFUR PROTEIN ASSEMBLY PROTEIN CIAO1-RELATED"/>
    <property type="match status" value="1"/>
</dbReference>
<reference evidence="3" key="1">
    <citation type="submission" date="2016-11" db="UniProtKB">
        <authorList>
            <consortium name="WormBaseParasite"/>
        </authorList>
    </citation>
    <scope>IDENTIFICATION</scope>
</reference>
<dbReference type="PROSITE" id="PS50294">
    <property type="entry name" value="WD_REPEATS_REGION"/>
    <property type="match status" value="1"/>
</dbReference>
<dbReference type="SUPFAM" id="SSF50978">
    <property type="entry name" value="WD40 repeat-like"/>
    <property type="match status" value="1"/>
</dbReference>
<dbReference type="InterPro" id="IPR015943">
    <property type="entry name" value="WD40/YVTN_repeat-like_dom_sf"/>
</dbReference>
<dbReference type="AlphaFoldDB" id="A0A1I7XFI8"/>
<protein>
    <submittedName>
        <fullName evidence="3">WD_REPEATS_REGION domain-containing protein</fullName>
    </submittedName>
</protein>
<dbReference type="InterPro" id="IPR001680">
    <property type="entry name" value="WD40_rpt"/>
</dbReference>
<name>A0A1I7XFI8_HETBA</name>
<dbReference type="GO" id="GO:0016226">
    <property type="term" value="P:iron-sulfur cluster assembly"/>
    <property type="evidence" value="ECO:0007669"/>
    <property type="project" value="TreeGrafter"/>
</dbReference>
<accession>A0A1I7XFI8</accession>
<dbReference type="GO" id="GO:0097361">
    <property type="term" value="C:cytosolic [4Fe-4S] assembly targeting complex"/>
    <property type="evidence" value="ECO:0007669"/>
    <property type="project" value="TreeGrafter"/>
</dbReference>
<evidence type="ECO:0000256" key="1">
    <source>
        <dbReference type="PROSITE-ProRule" id="PRU00221"/>
    </source>
</evidence>
<dbReference type="WBParaSite" id="Hba_16090">
    <property type="protein sequence ID" value="Hba_16090"/>
    <property type="gene ID" value="Hba_16090"/>
</dbReference>
<dbReference type="InterPro" id="IPR036322">
    <property type="entry name" value="WD40_repeat_dom_sf"/>
</dbReference>
<dbReference type="PANTHER" id="PTHR19920">
    <property type="entry name" value="WD40 PROTEIN CIAO1"/>
    <property type="match status" value="1"/>
</dbReference>
<dbReference type="PROSITE" id="PS50082">
    <property type="entry name" value="WD_REPEATS_2"/>
    <property type="match status" value="3"/>
</dbReference>
<organism evidence="2 3">
    <name type="scientific">Heterorhabditis bacteriophora</name>
    <name type="common">Entomopathogenic nematode worm</name>
    <dbReference type="NCBI Taxonomy" id="37862"/>
    <lineage>
        <taxon>Eukaryota</taxon>
        <taxon>Metazoa</taxon>
        <taxon>Ecdysozoa</taxon>
        <taxon>Nematoda</taxon>
        <taxon>Chromadorea</taxon>
        <taxon>Rhabditida</taxon>
        <taxon>Rhabditina</taxon>
        <taxon>Rhabditomorpha</taxon>
        <taxon>Strongyloidea</taxon>
        <taxon>Heterorhabditidae</taxon>
        <taxon>Heterorhabditis</taxon>
    </lineage>
</organism>
<feature type="repeat" description="WD" evidence="1">
    <location>
        <begin position="25"/>
        <end position="47"/>
    </location>
</feature>
<proteinExistence type="predicted"/>
<evidence type="ECO:0000313" key="2">
    <source>
        <dbReference type="Proteomes" id="UP000095283"/>
    </source>
</evidence>
<keyword evidence="1" id="KW-0853">WD repeat</keyword>
<dbReference type="Proteomes" id="UP000095283">
    <property type="component" value="Unplaced"/>
</dbReference>
<sequence length="165" mass="18699">MSKIEQICLHSICGEEIEGSRVWMISWNHSGTLLASCGEDKTVRIWKKIDEKPFLECRSTIDDSHSRTIRCVNFSHCGKYLASASFDASIVIYTHEKLRYSLPHSLTRFYILRVERSGDEETIIFCGSSDVHEGEVNCVAWNPSDCDLLASCSDDGSIRLFQVDL</sequence>
<keyword evidence="2" id="KW-1185">Reference proteome</keyword>
<evidence type="ECO:0000313" key="3">
    <source>
        <dbReference type="WBParaSite" id="Hba_16090"/>
    </source>
</evidence>
<dbReference type="Gene3D" id="2.130.10.10">
    <property type="entry name" value="YVTN repeat-like/Quinoprotein amine dehydrogenase"/>
    <property type="match status" value="1"/>
</dbReference>
<dbReference type="Pfam" id="PF00400">
    <property type="entry name" value="WD40"/>
    <property type="match status" value="3"/>
</dbReference>